<proteinExistence type="predicted"/>
<dbReference type="SFLD" id="SFLDG01144">
    <property type="entry name" value="C2.B.4:_PGP_Like"/>
    <property type="match status" value="1"/>
</dbReference>
<protein>
    <submittedName>
        <fullName evidence="1">Haloacid dehalogenase</fullName>
    </submittedName>
</protein>
<dbReference type="PANTHER" id="PTHR10000">
    <property type="entry name" value="PHOSPHOSERINE PHOSPHATASE"/>
    <property type="match status" value="1"/>
</dbReference>
<dbReference type="SFLD" id="SFLDS00003">
    <property type="entry name" value="Haloacid_Dehalogenase"/>
    <property type="match status" value="1"/>
</dbReference>
<dbReference type="InterPro" id="IPR006379">
    <property type="entry name" value="HAD-SF_hydro_IIB"/>
</dbReference>
<dbReference type="NCBIfam" id="TIGR01484">
    <property type="entry name" value="HAD-SF-IIB"/>
    <property type="match status" value="1"/>
</dbReference>
<dbReference type="SUPFAM" id="SSF56784">
    <property type="entry name" value="HAD-like"/>
    <property type="match status" value="1"/>
</dbReference>
<dbReference type="RefSeq" id="WP_084932512.1">
    <property type="nucleotide sequence ID" value="NZ_LNVG01000002.1"/>
</dbReference>
<accession>A0A1X0WVL0</accession>
<dbReference type="EMBL" id="LNVG01000002">
    <property type="protein sequence ID" value="ORJ30845.1"/>
    <property type="molecule type" value="Genomic_DNA"/>
</dbReference>
<dbReference type="PROSITE" id="PS01228">
    <property type="entry name" value="COF_1"/>
    <property type="match status" value="1"/>
</dbReference>
<sequence length="269" mass="30007">MIKLLALDMDGTLLNEAKEISQAHITAIHQAIEKGVKLVLCTGRPLFGVLPYYKKLGLNLQNEYIIINNGCSTHQTSDWSLVDWQELSPSDIEYLYDLAEQSEVQLTLFDEEHYFVLGGKPNEIVQNDAKLVFSNLTEISLEEATSGKYRMFQSMFLGTKEQTDDFEERFAKELCRRFSGVRSQPVIYEAMPLGTTKATALSRLAAILKIEPSEIMAMGDANNDIEMLQFAGLGIAMGNASDYVKSLANDVTASNEEDGVARAIEKYIL</sequence>
<dbReference type="PROSITE" id="PS01229">
    <property type="entry name" value="COF_2"/>
    <property type="match status" value="1"/>
</dbReference>
<dbReference type="InterPro" id="IPR036412">
    <property type="entry name" value="HAD-like_sf"/>
</dbReference>
<reference evidence="1 2" key="1">
    <citation type="journal article" date="2016" name="PLoS ONE">
        <title>Comparative Genomics Analysis of Streptococcus tigurinus Strains Identifies Genetic Elements Specifically and Uniquely Present in Highly Virulent Strains.</title>
        <authorList>
            <person name="Diene S.M."/>
            <person name="Francois P."/>
            <person name="Zbinden A."/>
            <person name="Entenza J.M."/>
            <person name="Resch G."/>
        </authorList>
    </citation>
    <scope>NUCLEOTIDE SEQUENCE [LARGE SCALE GENOMIC DNA]</scope>
    <source>
        <strain evidence="1 2">AZ_14</strain>
    </source>
</reference>
<dbReference type="GO" id="GO:0016791">
    <property type="term" value="F:phosphatase activity"/>
    <property type="evidence" value="ECO:0007669"/>
    <property type="project" value="TreeGrafter"/>
</dbReference>
<dbReference type="Pfam" id="PF08282">
    <property type="entry name" value="Hydrolase_3"/>
    <property type="match status" value="1"/>
</dbReference>
<dbReference type="AlphaFoldDB" id="A0A1X0WVL0"/>
<gene>
    <name evidence="1" type="ORF">ATE35_04825</name>
</gene>
<name>A0A1X0WVL0_STROR</name>
<organism evidence="1 2">
    <name type="scientific">Streptococcus oralis subsp. tigurinus</name>
    <dbReference type="NCBI Taxonomy" id="1077464"/>
    <lineage>
        <taxon>Bacteria</taxon>
        <taxon>Bacillati</taxon>
        <taxon>Bacillota</taxon>
        <taxon>Bacilli</taxon>
        <taxon>Lactobacillales</taxon>
        <taxon>Streptococcaceae</taxon>
        <taxon>Streptococcus</taxon>
    </lineage>
</organism>
<comment type="caution">
    <text evidence="1">The sequence shown here is derived from an EMBL/GenBank/DDBJ whole genome shotgun (WGS) entry which is preliminary data.</text>
</comment>
<dbReference type="InterPro" id="IPR023214">
    <property type="entry name" value="HAD_sf"/>
</dbReference>
<dbReference type="Gene3D" id="3.30.1240.10">
    <property type="match status" value="1"/>
</dbReference>
<dbReference type="CDD" id="cd07516">
    <property type="entry name" value="HAD_Pase"/>
    <property type="match status" value="1"/>
</dbReference>
<dbReference type="Proteomes" id="UP000192789">
    <property type="component" value="Unassembled WGS sequence"/>
</dbReference>
<dbReference type="Gene3D" id="3.40.50.1000">
    <property type="entry name" value="HAD superfamily/HAD-like"/>
    <property type="match status" value="1"/>
</dbReference>
<dbReference type="PANTHER" id="PTHR10000:SF8">
    <property type="entry name" value="HAD SUPERFAMILY HYDROLASE-LIKE, TYPE 3"/>
    <property type="match status" value="1"/>
</dbReference>
<dbReference type="GO" id="GO:0000287">
    <property type="term" value="F:magnesium ion binding"/>
    <property type="evidence" value="ECO:0007669"/>
    <property type="project" value="TreeGrafter"/>
</dbReference>
<dbReference type="InterPro" id="IPR000150">
    <property type="entry name" value="Cof"/>
</dbReference>
<dbReference type="SFLD" id="SFLDG01140">
    <property type="entry name" value="C2.B:_Phosphomannomutase_and_P"/>
    <property type="match status" value="1"/>
</dbReference>
<dbReference type="GO" id="GO:0005829">
    <property type="term" value="C:cytosol"/>
    <property type="evidence" value="ECO:0007669"/>
    <property type="project" value="TreeGrafter"/>
</dbReference>
<dbReference type="NCBIfam" id="TIGR00099">
    <property type="entry name" value="Cof-subfamily"/>
    <property type="match status" value="1"/>
</dbReference>
<evidence type="ECO:0000313" key="2">
    <source>
        <dbReference type="Proteomes" id="UP000192789"/>
    </source>
</evidence>
<evidence type="ECO:0000313" key="1">
    <source>
        <dbReference type="EMBL" id="ORJ30845.1"/>
    </source>
</evidence>